<gene>
    <name evidence="2" type="ORF">WJX72_010596</name>
</gene>
<dbReference type="PANTHER" id="PTHR16022">
    <property type="entry name" value="WD REPEAT DOMAIN 60"/>
    <property type="match status" value="1"/>
</dbReference>
<dbReference type="PANTHER" id="PTHR16022:SF0">
    <property type="entry name" value="CYTOPLASMIC DYNEIN 2 INTERMEDIATE CHAIN 1"/>
    <property type="match status" value="1"/>
</dbReference>
<dbReference type="GO" id="GO:0045504">
    <property type="term" value="F:dynein heavy chain binding"/>
    <property type="evidence" value="ECO:0007669"/>
    <property type="project" value="InterPro"/>
</dbReference>
<name>A0AAW1QSB6_9CHLO</name>
<dbReference type="GO" id="GO:0005868">
    <property type="term" value="C:cytoplasmic dynein complex"/>
    <property type="evidence" value="ECO:0007669"/>
    <property type="project" value="InterPro"/>
</dbReference>
<dbReference type="InterPro" id="IPR036322">
    <property type="entry name" value="WD40_repeat_dom_sf"/>
</dbReference>
<feature type="compositionally biased region" description="Acidic residues" evidence="1">
    <location>
        <begin position="1"/>
        <end position="22"/>
    </location>
</feature>
<dbReference type="GO" id="GO:0045503">
    <property type="term" value="F:dynein light chain binding"/>
    <property type="evidence" value="ECO:0007669"/>
    <property type="project" value="InterPro"/>
</dbReference>
<evidence type="ECO:0000313" key="2">
    <source>
        <dbReference type="EMBL" id="KAK9824471.1"/>
    </source>
</evidence>
<accession>A0AAW1QSB6</accession>
<dbReference type="GO" id="GO:0005929">
    <property type="term" value="C:cilium"/>
    <property type="evidence" value="ECO:0007669"/>
    <property type="project" value="GOC"/>
</dbReference>
<organism evidence="2 3">
    <name type="scientific">[Myrmecia] bisecta</name>
    <dbReference type="NCBI Taxonomy" id="41462"/>
    <lineage>
        <taxon>Eukaryota</taxon>
        <taxon>Viridiplantae</taxon>
        <taxon>Chlorophyta</taxon>
        <taxon>core chlorophytes</taxon>
        <taxon>Trebouxiophyceae</taxon>
        <taxon>Trebouxiales</taxon>
        <taxon>Trebouxiaceae</taxon>
        <taxon>Myrmecia</taxon>
    </lineage>
</organism>
<sequence length="474" mass="50611">MSEGEYEDDFEAYQDDFEDEEPEPHHKHMPPAPGRLPLSPLGGNKAQELQRPRIPLTANASTTWPTPSKPSMLVSRAQMGLSDAQRAALAQRKARWDAIRPQVRLQEAIMDEMFSMPPLSQYALSQMGRGQYRGLVAASSQTGADAQAESCQTDTIPVNSISSQAPDEPAMQPSPAQRSGSSKALAAAKSSVPIAGLAEGGLCLWDLRESAAQHPMESIGGDPSECCRRPTYTTEWEGDAASAGPIVALQVVPPQKHGEAAQGGALAGRGYTSLISLTSWGHVSVYTIQELSSLEAGGSGEALLGTDAVAMRSTWALASLPGDGSQFLVGGEDGRVMRGSLYGRPPPPKEYFLEDPLHALNTSTSSRITSITFSPCLPEAFLAIHAPSAIAVYSIHHSLPRLAMQGFSSSPLTHACWSPVRPAVFFVLDALSSLHCFDLLRDRTAPVLVAPLCGTTKSSIMSMEIQQGRQRPSL</sequence>
<keyword evidence="3" id="KW-1185">Reference proteome</keyword>
<dbReference type="Proteomes" id="UP001489004">
    <property type="component" value="Unassembled WGS sequence"/>
</dbReference>
<dbReference type="SUPFAM" id="SSF50978">
    <property type="entry name" value="WD40 repeat-like"/>
    <property type="match status" value="1"/>
</dbReference>
<dbReference type="EMBL" id="JALJOR010000002">
    <property type="protein sequence ID" value="KAK9824471.1"/>
    <property type="molecule type" value="Genomic_DNA"/>
</dbReference>
<dbReference type="Gene3D" id="2.130.10.10">
    <property type="entry name" value="YVTN repeat-like/Quinoprotein amine dehydrogenase"/>
    <property type="match status" value="1"/>
</dbReference>
<reference evidence="2 3" key="1">
    <citation type="journal article" date="2024" name="Nat. Commun.">
        <title>Phylogenomics reveals the evolutionary origins of lichenization in chlorophyte algae.</title>
        <authorList>
            <person name="Puginier C."/>
            <person name="Libourel C."/>
            <person name="Otte J."/>
            <person name="Skaloud P."/>
            <person name="Haon M."/>
            <person name="Grisel S."/>
            <person name="Petersen M."/>
            <person name="Berrin J.G."/>
            <person name="Delaux P.M."/>
            <person name="Dal Grande F."/>
            <person name="Keller J."/>
        </authorList>
    </citation>
    <scope>NUCLEOTIDE SEQUENCE [LARGE SCALE GENOMIC DNA]</scope>
    <source>
        <strain evidence="2 3">SAG 2043</strain>
    </source>
</reference>
<proteinExistence type="predicted"/>
<dbReference type="GO" id="GO:0042073">
    <property type="term" value="P:intraciliary transport"/>
    <property type="evidence" value="ECO:0007669"/>
    <property type="project" value="InterPro"/>
</dbReference>
<dbReference type="AlphaFoldDB" id="A0AAW1QSB6"/>
<protein>
    <submittedName>
        <fullName evidence="2">Uncharacterized protein</fullName>
    </submittedName>
</protein>
<feature type="compositionally biased region" description="Polar residues" evidence="1">
    <location>
        <begin position="146"/>
        <end position="165"/>
    </location>
</feature>
<evidence type="ECO:0000313" key="3">
    <source>
        <dbReference type="Proteomes" id="UP001489004"/>
    </source>
</evidence>
<comment type="caution">
    <text evidence="2">The sequence shown here is derived from an EMBL/GenBank/DDBJ whole genome shotgun (WGS) entry which is preliminary data.</text>
</comment>
<evidence type="ECO:0000256" key="1">
    <source>
        <dbReference type="SAM" id="MobiDB-lite"/>
    </source>
</evidence>
<feature type="region of interest" description="Disordered" evidence="1">
    <location>
        <begin position="1"/>
        <end position="50"/>
    </location>
</feature>
<feature type="region of interest" description="Disordered" evidence="1">
    <location>
        <begin position="146"/>
        <end position="184"/>
    </location>
</feature>
<dbReference type="InterPro" id="IPR015943">
    <property type="entry name" value="WD40/YVTN_repeat-like_dom_sf"/>
</dbReference>
<dbReference type="InterPro" id="IPR042505">
    <property type="entry name" value="DYNC2I1"/>
</dbReference>